<evidence type="ECO:0000313" key="2">
    <source>
        <dbReference type="EMBL" id="RMX46243.1"/>
    </source>
</evidence>
<comment type="caution">
    <text evidence="2">The sequence shown here is derived from an EMBL/GenBank/DDBJ whole genome shotgun (WGS) entry which is preliminary data.</text>
</comment>
<dbReference type="EMBL" id="RCHS01002704">
    <property type="protein sequence ID" value="RMX46243.1"/>
    <property type="molecule type" value="Genomic_DNA"/>
</dbReference>
<gene>
    <name evidence="2" type="ORF">pdam_00000635</name>
</gene>
<proteinExistence type="predicted"/>
<dbReference type="Proteomes" id="UP000275408">
    <property type="component" value="Unassembled WGS sequence"/>
</dbReference>
<organism evidence="2 3">
    <name type="scientific">Pocillopora damicornis</name>
    <name type="common">Cauliflower coral</name>
    <name type="synonym">Millepora damicornis</name>
    <dbReference type="NCBI Taxonomy" id="46731"/>
    <lineage>
        <taxon>Eukaryota</taxon>
        <taxon>Metazoa</taxon>
        <taxon>Cnidaria</taxon>
        <taxon>Anthozoa</taxon>
        <taxon>Hexacorallia</taxon>
        <taxon>Scleractinia</taxon>
        <taxon>Astrocoeniina</taxon>
        <taxon>Pocilloporidae</taxon>
        <taxon>Pocillopora</taxon>
    </lineage>
</organism>
<evidence type="ECO:0000313" key="3">
    <source>
        <dbReference type="Proteomes" id="UP000275408"/>
    </source>
</evidence>
<name>A0A3M6TXT0_POCDA</name>
<reference evidence="2 3" key="1">
    <citation type="journal article" date="2018" name="Sci. Rep.">
        <title>Comparative analysis of the Pocillopora damicornis genome highlights role of immune system in coral evolution.</title>
        <authorList>
            <person name="Cunning R."/>
            <person name="Bay R.A."/>
            <person name="Gillette P."/>
            <person name="Baker A.C."/>
            <person name="Traylor-Knowles N."/>
        </authorList>
    </citation>
    <scope>NUCLEOTIDE SEQUENCE [LARGE SCALE GENOMIC DNA]</scope>
    <source>
        <strain evidence="2">RSMAS</strain>
        <tissue evidence="2">Whole animal</tissue>
    </source>
</reference>
<feature type="compositionally biased region" description="Basic and acidic residues" evidence="1">
    <location>
        <begin position="12"/>
        <end position="22"/>
    </location>
</feature>
<sequence>MRQGTSKRKRSHVDQIKKKVDQRTSLADSSGDKEESSSSGAIDKPSSDAINKNIQNAACCWMAGPPPGKKTTIFHRGRKMFNREHRAHYVLRFKKFD</sequence>
<protein>
    <submittedName>
        <fullName evidence="2">Uncharacterized protein</fullName>
    </submittedName>
</protein>
<feature type="region of interest" description="Disordered" evidence="1">
    <location>
        <begin position="1"/>
        <end position="49"/>
    </location>
</feature>
<feature type="compositionally biased region" description="Basic residues" evidence="1">
    <location>
        <begin position="1"/>
        <end position="11"/>
    </location>
</feature>
<keyword evidence="3" id="KW-1185">Reference proteome</keyword>
<evidence type="ECO:0000256" key="1">
    <source>
        <dbReference type="SAM" id="MobiDB-lite"/>
    </source>
</evidence>
<accession>A0A3M6TXT0</accession>
<dbReference type="AlphaFoldDB" id="A0A3M6TXT0"/>